<sequence>MSNEKSSSTMLLFYLFLFAVGVASAAKSKNVVCFEGERKPHEFHSRKYFKCVNNRWVQEECLFEYFFDQMSGFCVLINSPTMAPTPPTNSKGRICVPGSRHPIRFEPTKYKECTWNGEGFNIRFCQEGAVFVQSQNMCMNVQTYPTTRWTTRPPPTTTEYYGSCTESGGRAGYKPDVYNCKNFYQCASGVWTQRSCGQGTVWNQSILTCDHNRGQCRPYTRPTISPTWPPYPQPTQTTYPYPGNQFKK</sequence>
<evidence type="ECO:0000256" key="2">
    <source>
        <dbReference type="SAM" id="SignalP"/>
    </source>
</evidence>
<feature type="chain" id="PRO_5025482463" description="Chitin-binding type-2 domain-containing protein" evidence="2">
    <location>
        <begin position="26"/>
        <end position="248"/>
    </location>
</feature>
<protein>
    <recommendedName>
        <fullName evidence="3">Chitin-binding type-2 domain-containing protein</fullName>
    </recommendedName>
</protein>
<dbReference type="SMART" id="SM00494">
    <property type="entry name" value="ChtBD2"/>
    <property type="match status" value="3"/>
</dbReference>
<dbReference type="RefSeq" id="XP_003109427.2">
    <property type="nucleotide sequence ID" value="XM_003109379.2"/>
</dbReference>
<dbReference type="GO" id="GO:0005576">
    <property type="term" value="C:extracellular region"/>
    <property type="evidence" value="ECO:0007669"/>
    <property type="project" value="InterPro"/>
</dbReference>
<feature type="region of interest" description="Disordered" evidence="1">
    <location>
        <begin position="227"/>
        <end position="248"/>
    </location>
</feature>
<dbReference type="InterPro" id="IPR002557">
    <property type="entry name" value="Chitin-bd_dom"/>
</dbReference>
<dbReference type="CTD" id="9821133"/>
<comment type="caution">
    <text evidence="4">The sequence shown here is derived from an EMBL/GenBank/DDBJ whole genome shotgun (WGS) entry which is preliminary data.</text>
</comment>
<keyword evidence="2" id="KW-0732">Signal</keyword>
<dbReference type="Pfam" id="PF01607">
    <property type="entry name" value="CBM_14"/>
    <property type="match status" value="1"/>
</dbReference>
<feature type="domain" description="Chitin-binding type-2" evidence="3">
    <location>
        <begin position="161"/>
        <end position="218"/>
    </location>
</feature>
<dbReference type="Gene3D" id="2.170.140.10">
    <property type="entry name" value="Chitin binding domain"/>
    <property type="match status" value="1"/>
</dbReference>
<evidence type="ECO:0000259" key="3">
    <source>
        <dbReference type="PROSITE" id="PS50940"/>
    </source>
</evidence>
<dbReference type="PROSITE" id="PS50940">
    <property type="entry name" value="CHIT_BIND_II"/>
    <property type="match status" value="1"/>
</dbReference>
<evidence type="ECO:0000313" key="5">
    <source>
        <dbReference type="Proteomes" id="UP000483820"/>
    </source>
</evidence>
<name>A0A6A5HQU9_CAERE</name>
<dbReference type="InterPro" id="IPR036508">
    <property type="entry name" value="Chitin-bd_dom_sf"/>
</dbReference>
<dbReference type="AlphaFoldDB" id="A0A6A5HQU9"/>
<gene>
    <name evidence="4" type="ORF">GCK72_000807</name>
</gene>
<evidence type="ECO:0000313" key="4">
    <source>
        <dbReference type="EMBL" id="KAF1768994.1"/>
    </source>
</evidence>
<feature type="signal peptide" evidence="2">
    <location>
        <begin position="1"/>
        <end position="25"/>
    </location>
</feature>
<organism evidence="4 5">
    <name type="scientific">Caenorhabditis remanei</name>
    <name type="common">Caenorhabditis vulgaris</name>
    <dbReference type="NCBI Taxonomy" id="31234"/>
    <lineage>
        <taxon>Eukaryota</taxon>
        <taxon>Metazoa</taxon>
        <taxon>Ecdysozoa</taxon>
        <taxon>Nematoda</taxon>
        <taxon>Chromadorea</taxon>
        <taxon>Rhabditida</taxon>
        <taxon>Rhabditina</taxon>
        <taxon>Rhabditomorpha</taxon>
        <taxon>Rhabditoidea</taxon>
        <taxon>Rhabditidae</taxon>
        <taxon>Peloderinae</taxon>
        <taxon>Caenorhabditis</taxon>
    </lineage>
</organism>
<dbReference type="Proteomes" id="UP000483820">
    <property type="component" value="Chromosome I"/>
</dbReference>
<dbReference type="EMBL" id="WUAV01000001">
    <property type="protein sequence ID" value="KAF1768994.1"/>
    <property type="molecule type" value="Genomic_DNA"/>
</dbReference>
<reference evidence="4 5" key="1">
    <citation type="submission" date="2019-12" db="EMBL/GenBank/DDBJ databases">
        <title>Chromosome-level assembly of the Caenorhabditis remanei genome.</title>
        <authorList>
            <person name="Teterina A.A."/>
            <person name="Willis J.H."/>
            <person name="Phillips P.C."/>
        </authorList>
    </citation>
    <scope>NUCLEOTIDE SEQUENCE [LARGE SCALE GENOMIC DNA]</scope>
    <source>
        <strain evidence="4 5">PX506</strain>
        <tissue evidence="4">Whole organism</tissue>
    </source>
</reference>
<dbReference type="KEGG" id="crq:GCK72_000807"/>
<dbReference type="SUPFAM" id="SSF57625">
    <property type="entry name" value="Invertebrate chitin-binding proteins"/>
    <property type="match status" value="3"/>
</dbReference>
<evidence type="ECO:0000256" key="1">
    <source>
        <dbReference type="SAM" id="MobiDB-lite"/>
    </source>
</evidence>
<dbReference type="GO" id="GO:0008061">
    <property type="term" value="F:chitin binding"/>
    <property type="evidence" value="ECO:0007669"/>
    <property type="project" value="InterPro"/>
</dbReference>
<proteinExistence type="predicted"/>
<accession>A0A6A5HQU9</accession>
<dbReference type="GeneID" id="9821133"/>